<keyword evidence="3" id="KW-1185">Reference proteome</keyword>
<organism evidence="2 3">
    <name type="scientific">Potamilus streckersoni</name>
    <dbReference type="NCBI Taxonomy" id="2493646"/>
    <lineage>
        <taxon>Eukaryota</taxon>
        <taxon>Metazoa</taxon>
        <taxon>Spiralia</taxon>
        <taxon>Lophotrochozoa</taxon>
        <taxon>Mollusca</taxon>
        <taxon>Bivalvia</taxon>
        <taxon>Autobranchia</taxon>
        <taxon>Heteroconchia</taxon>
        <taxon>Palaeoheterodonta</taxon>
        <taxon>Unionida</taxon>
        <taxon>Unionoidea</taxon>
        <taxon>Unionidae</taxon>
        <taxon>Ambleminae</taxon>
        <taxon>Lampsilini</taxon>
        <taxon>Potamilus</taxon>
    </lineage>
</organism>
<proteinExistence type="predicted"/>
<reference evidence="2" key="3">
    <citation type="submission" date="2023-05" db="EMBL/GenBank/DDBJ databases">
        <authorList>
            <person name="Smith C.H."/>
        </authorList>
    </citation>
    <scope>NUCLEOTIDE SEQUENCE</scope>
    <source>
        <strain evidence="2">CHS0354</strain>
        <tissue evidence="2">Mantle</tissue>
    </source>
</reference>
<gene>
    <name evidence="2" type="ORF">CHS0354_025357</name>
</gene>
<evidence type="ECO:0000256" key="1">
    <source>
        <dbReference type="SAM" id="MobiDB-lite"/>
    </source>
</evidence>
<evidence type="ECO:0000313" key="3">
    <source>
        <dbReference type="Proteomes" id="UP001195483"/>
    </source>
</evidence>
<reference evidence="2" key="1">
    <citation type="journal article" date="2021" name="Genome Biol. Evol.">
        <title>A High-Quality Reference Genome for a Parasitic Bivalve with Doubly Uniparental Inheritance (Bivalvia: Unionida).</title>
        <authorList>
            <person name="Smith C.H."/>
        </authorList>
    </citation>
    <scope>NUCLEOTIDE SEQUENCE</scope>
    <source>
        <strain evidence="2">CHS0354</strain>
    </source>
</reference>
<sequence>MAHLYYPRHMHPTYPECRDQRQEGQSNLSQTSPASTGCKNSVGRVTKMIPNCEAGLNNFTSEIKKRMAKNTRSHRLALTCINSNTAFGGTLTTTRSKCDDYTLRTV</sequence>
<feature type="compositionally biased region" description="Basic residues" evidence="1">
    <location>
        <begin position="1"/>
        <end position="11"/>
    </location>
</feature>
<dbReference type="EMBL" id="JAEAOA010001512">
    <property type="protein sequence ID" value="KAK3595733.1"/>
    <property type="molecule type" value="Genomic_DNA"/>
</dbReference>
<evidence type="ECO:0000313" key="2">
    <source>
        <dbReference type="EMBL" id="KAK3595733.1"/>
    </source>
</evidence>
<feature type="compositionally biased region" description="Polar residues" evidence="1">
    <location>
        <begin position="23"/>
        <end position="39"/>
    </location>
</feature>
<dbReference type="Proteomes" id="UP001195483">
    <property type="component" value="Unassembled WGS sequence"/>
</dbReference>
<feature type="region of interest" description="Disordered" evidence="1">
    <location>
        <begin position="1"/>
        <end position="41"/>
    </location>
</feature>
<accession>A0AAE0SQH8</accession>
<dbReference type="AlphaFoldDB" id="A0AAE0SQH8"/>
<name>A0AAE0SQH8_9BIVA</name>
<reference evidence="2" key="2">
    <citation type="journal article" date="2021" name="Genome Biol. Evol.">
        <title>Developing a high-quality reference genome for a parasitic bivalve with doubly uniparental inheritance (Bivalvia: Unionida).</title>
        <authorList>
            <person name="Smith C.H."/>
        </authorList>
    </citation>
    <scope>NUCLEOTIDE SEQUENCE</scope>
    <source>
        <strain evidence="2">CHS0354</strain>
        <tissue evidence="2">Mantle</tissue>
    </source>
</reference>
<protein>
    <submittedName>
        <fullName evidence="2">Uncharacterized protein</fullName>
    </submittedName>
</protein>
<comment type="caution">
    <text evidence="2">The sequence shown here is derived from an EMBL/GenBank/DDBJ whole genome shotgun (WGS) entry which is preliminary data.</text>
</comment>